<gene>
    <name evidence="1" type="ORF">Ocin01_18199</name>
</gene>
<protein>
    <submittedName>
        <fullName evidence="1">Uncharacterized protein</fullName>
    </submittedName>
</protein>
<name>A0A1D2M693_ORCCI</name>
<reference evidence="1 2" key="1">
    <citation type="journal article" date="2016" name="Genome Biol. Evol.">
        <title>Gene Family Evolution Reflects Adaptation to Soil Environmental Stressors in the Genome of the Collembolan Orchesella cincta.</title>
        <authorList>
            <person name="Faddeeva-Vakhrusheva A."/>
            <person name="Derks M.F."/>
            <person name="Anvar S.Y."/>
            <person name="Agamennone V."/>
            <person name="Suring W."/>
            <person name="Smit S."/>
            <person name="van Straalen N.M."/>
            <person name="Roelofs D."/>
        </authorList>
    </citation>
    <scope>NUCLEOTIDE SEQUENCE [LARGE SCALE GENOMIC DNA]</scope>
    <source>
        <tissue evidence="1">Mixed pool</tissue>
    </source>
</reference>
<dbReference type="EMBL" id="LJIJ01003538">
    <property type="protein sequence ID" value="ODM88483.1"/>
    <property type="molecule type" value="Genomic_DNA"/>
</dbReference>
<accession>A0A1D2M693</accession>
<dbReference type="Proteomes" id="UP000094527">
    <property type="component" value="Unassembled WGS sequence"/>
</dbReference>
<organism evidence="1 2">
    <name type="scientific">Orchesella cincta</name>
    <name type="common">Springtail</name>
    <name type="synonym">Podura cincta</name>
    <dbReference type="NCBI Taxonomy" id="48709"/>
    <lineage>
        <taxon>Eukaryota</taxon>
        <taxon>Metazoa</taxon>
        <taxon>Ecdysozoa</taxon>
        <taxon>Arthropoda</taxon>
        <taxon>Hexapoda</taxon>
        <taxon>Collembola</taxon>
        <taxon>Entomobryomorpha</taxon>
        <taxon>Entomobryoidea</taxon>
        <taxon>Orchesellidae</taxon>
        <taxon>Orchesellinae</taxon>
        <taxon>Orchesella</taxon>
    </lineage>
</organism>
<keyword evidence="2" id="KW-1185">Reference proteome</keyword>
<evidence type="ECO:0000313" key="2">
    <source>
        <dbReference type="Proteomes" id="UP000094527"/>
    </source>
</evidence>
<evidence type="ECO:0000313" key="1">
    <source>
        <dbReference type="EMBL" id="ODM88483.1"/>
    </source>
</evidence>
<proteinExistence type="predicted"/>
<dbReference type="OrthoDB" id="10023262at2759"/>
<dbReference type="AlphaFoldDB" id="A0A1D2M693"/>
<sequence length="424" mass="46096">MTVMEQLTNSVTKWPKCVKTYNPNWEKDPILKTWINRHPSDNGKVLCRFCNSIIRAHKNDLIEHTRTRKHERNFKQQAPPDAFNKFLEDLQGLKKTPAMAKRFANSKQPSPTSLPLQEDSVTQLKYEPGTACFMESGDETNGSTGSRTPDENVICIPSLSLNCDIGEPEQSIMEEVLCDDDLWSHEGEEFNISAESPSDLVSVILEEQQSPQSNSSTPCLVPSPTTSIIASVSPNDSRTLQTIEVLAHGIHSLEGVNFTLVGGATLASPQLVSASNSSNFITTTQSSETIPFVSVTTQDIPVALETVNGSIALDAKRAGPSLKLKDVISAIESGVFSLPELCSLAKMALNKVEENVSGKEPSKISTIGRSSNCNGTIQEIPVSLAFACGDSMESFEHATIKTERSDKKRRLELITTASSAGTPN</sequence>
<comment type="caution">
    <text evidence="1">The sequence shown here is derived from an EMBL/GenBank/DDBJ whole genome shotgun (WGS) entry which is preliminary data.</text>
</comment>